<evidence type="ECO:0000256" key="6">
    <source>
        <dbReference type="ARBA" id="ARBA00055087"/>
    </source>
</evidence>
<dbReference type="CDD" id="cd01420">
    <property type="entry name" value="MoaC_PE"/>
    <property type="match status" value="1"/>
</dbReference>
<dbReference type="NCBIfam" id="NF006870">
    <property type="entry name" value="PRK09364.1"/>
    <property type="match status" value="1"/>
</dbReference>
<organism evidence="9 10">
    <name type="scientific">Halomonas aquatica</name>
    <dbReference type="NCBI Taxonomy" id="3151123"/>
    <lineage>
        <taxon>Bacteria</taxon>
        <taxon>Pseudomonadati</taxon>
        <taxon>Pseudomonadota</taxon>
        <taxon>Gammaproteobacteria</taxon>
        <taxon>Oceanospirillales</taxon>
        <taxon>Halomonadaceae</taxon>
        <taxon>Halomonas</taxon>
    </lineage>
</organism>
<dbReference type="InterPro" id="IPR050105">
    <property type="entry name" value="MoCo_biosynth_MoaA/MoaC"/>
</dbReference>
<comment type="pathway">
    <text evidence="2 7">Cofactor biosynthesis; molybdopterin biosynthesis.</text>
</comment>
<keyword evidence="4 7" id="KW-0501">Molybdenum cofactor biosynthesis</keyword>
<dbReference type="PANTHER" id="PTHR22960">
    <property type="entry name" value="MOLYBDOPTERIN COFACTOR SYNTHESIS PROTEIN A"/>
    <property type="match status" value="1"/>
</dbReference>
<protein>
    <recommendedName>
        <fullName evidence="3 7">Cyclic pyranopterin monophosphate synthase</fullName>
        <ecNumber evidence="3 7">4.6.1.17</ecNumber>
    </recommendedName>
    <alternativeName>
        <fullName evidence="7">Molybdenum cofactor biosynthesis protein C</fullName>
    </alternativeName>
</protein>
<dbReference type="EMBL" id="JBEGCJ010000003">
    <property type="protein sequence ID" value="MEQ6917305.1"/>
    <property type="molecule type" value="Genomic_DNA"/>
</dbReference>
<evidence type="ECO:0000256" key="2">
    <source>
        <dbReference type="ARBA" id="ARBA00005046"/>
    </source>
</evidence>
<evidence type="ECO:0000256" key="5">
    <source>
        <dbReference type="ARBA" id="ARBA00023239"/>
    </source>
</evidence>
<dbReference type="InterPro" id="IPR036522">
    <property type="entry name" value="MoaC_sf"/>
</dbReference>
<keyword evidence="5 7" id="KW-0456">Lyase</keyword>
<dbReference type="GO" id="GO:0061799">
    <property type="term" value="F:cyclic pyranopterin monophosphate synthase activity"/>
    <property type="evidence" value="ECO:0007669"/>
    <property type="project" value="UniProtKB-EC"/>
</dbReference>
<dbReference type="EC" id="4.6.1.17" evidence="3 7"/>
<sequence length="286" mass="30009">MSLTNPSLTHLNARGEAHMVDVADKPESRREATASGLIRMQPATLSLLAEGGLPKGDVLATARIAGIQAAKRTHELIPLCHALALSSVAIDFELDENDACVHVSATCRLNGRTGVEMEALTAVSVACLTLYDMCKAVDKDMEIGEIHLDAKTGGKSGDYRRAEPQEARATAPPVIESAPAPIVTGEGATGEVSLGMRCDIADPGIQVKCLAELRERLGVGDVSVPFDRLPSSDVAGLKTALKALDPRFEGLDQGRVMCAVNQVMAGDATPLTDNDEVAFFPPVTGG</sequence>
<dbReference type="RefSeq" id="WP_349761571.1">
    <property type="nucleotide sequence ID" value="NZ_JBEGCJ010000003.1"/>
</dbReference>
<dbReference type="Gene3D" id="3.10.20.30">
    <property type="match status" value="1"/>
</dbReference>
<dbReference type="Pfam" id="PF01967">
    <property type="entry name" value="MoaC"/>
    <property type="match status" value="1"/>
</dbReference>
<dbReference type="SUPFAM" id="SSF54285">
    <property type="entry name" value="MoaD/ThiS"/>
    <property type="match status" value="1"/>
</dbReference>
<comment type="subunit">
    <text evidence="7">Homohexamer; trimer of dimers.</text>
</comment>
<evidence type="ECO:0000256" key="1">
    <source>
        <dbReference type="ARBA" id="ARBA00001637"/>
    </source>
</evidence>
<dbReference type="CDD" id="cd00754">
    <property type="entry name" value="Ubl_MoaD"/>
    <property type="match status" value="1"/>
</dbReference>
<dbReference type="Gene3D" id="3.30.70.640">
    <property type="entry name" value="Molybdopterin cofactor biosynthesis C (MoaC) domain"/>
    <property type="match status" value="1"/>
</dbReference>
<dbReference type="InterPro" id="IPR003749">
    <property type="entry name" value="ThiS/MoaD-like"/>
</dbReference>
<dbReference type="InterPro" id="IPR002820">
    <property type="entry name" value="Mopterin_CF_biosynth-C_dom"/>
</dbReference>
<dbReference type="InterPro" id="IPR012675">
    <property type="entry name" value="Beta-grasp_dom_sf"/>
</dbReference>
<dbReference type="InterPro" id="IPR023045">
    <property type="entry name" value="MoaC"/>
</dbReference>
<dbReference type="Pfam" id="PF02597">
    <property type="entry name" value="ThiS"/>
    <property type="match status" value="1"/>
</dbReference>
<dbReference type="Proteomes" id="UP001442468">
    <property type="component" value="Unassembled WGS sequence"/>
</dbReference>
<keyword evidence="10" id="KW-1185">Reference proteome</keyword>
<evidence type="ECO:0000256" key="4">
    <source>
        <dbReference type="ARBA" id="ARBA00023150"/>
    </source>
</evidence>
<feature type="domain" description="Molybdopterin cofactor biosynthesis C (MoaC)" evidence="8">
    <location>
        <begin position="19"/>
        <end position="154"/>
    </location>
</feature>
<dbReference type="InterPro" id="IPR047594">
    <property type="entry name" value="MoaC_bact/euk"/>
</dbReference>
<dbReference type="SUPFAM" id="SSF55040">
    <property type="entry name" value="Molybdenum cofactor biosynthesis protein C, MoaC"/>
    <property type="match status" value="1"/>
</dbReference>
<evidence type="ECO:0000256" key="3">
    <source>
        <dbReference type="ARBA" id="ARBA00012575"/>
    </source>
</evidence>
<evidence type="ECO:0000313" key="9">
    <source>
        <dbReference type="EMBL" id="MEQ6917305.1"/>
    </source>
</evidence>
<comment type="catalytic activity">
    <reaction evidence="1 7">
        <text>(8S)-3',8-cyclo-7,8-dihydroguanosine 5'-triphosphate = cyclic pyranopterin phosphate + diphosphate</text>
        <dbReference type="Rhea" id="RHEA:49580"/>
        <dbReference type="ChEBI" id="CHEBI:33019"/>
        <dbReference type="ChEBI" id="CHEBI:59648"/>
        <dbReference type="ChEBI" id="CHEBI:131766"/>
        <dbReference type="EC" id="4.6.1.17"/>
    </reaction>
</comment>
<evidence type="ECO:0000313" key="10">
    <source>
        <dbReference type="Proteomes" id="UP001442468"/>
    </source>
</evidence>
<evidence type="ECO:0000259" key="8">
    <source>
        <dbReference type="Pfam" id="PF01967"/>
    </source>
</evidence>
<gene>
    <name evidence="7 9" type="primary">moaC</name>
    <name evidence="9" type="ORF">ABE960_07210</name>
</gene>
<comment type="function">
    <text evidence="6 7">Catalyzes the conversion of (8S)-3',8-cyclo-7,8-dihydroguanosine 5'-triphosphate to cyclic pyranopterin monophosphate (cPMP).</text>
</comment>
<feature type="binding site" evidence="7">
    <location>
        <begin position="117"/>
        <end position="118"/>
    </location>
    <ligand>
        <name>substrate</name>
    </ligand>
</feature>
<accession>A0ABV1NEW8</accession>
<feature type="binding site" evidence="7">
    <location>
        <begin position="79"/>
        <end position="81"/>
    </location>
    <ligand>
        <name>substrate</name>
    </ligand>
</feature>
<dbReference type="InterPro" id="IPR016155">
    <property type="entry name" value="Mopterin_synth/thiamin_S_b"/>
</dbReference>
<comment type="caution">
    <text evidence="9">The sequence shown here is derived from an EMBL/GenBank/DDBJ whole genome shotgun (WGS) entry which is preliminary data.</text>
</comment>
<reference evidence="9 10" key="1">
    <citation type="submission" date="2024-05" db="EMBL/GenBank/DDBJ databases">
        <title>Halomonas sp. SSM6 16S ribosomal RNA gene Genome sequencing and assembly.</title>
        <authorList>
            <person name="Yook S."/>
        </authorList>
    </citation>
    <scope>NUCLEOTIDE SEQUENCE [LARGE SCALE GENOMIC DNA]</scope>
    <source>
        <strain evidence="9 10">SSM6</strain>
    </source>
</reference>
<comment type="similarity">
    <text evidence="7">Belongs to the MoaC family.</text>
</comment>
<feature type="active site" evidence="7">
    <location>
        <position position="132"/>
    </location>
</feature>
<proteinExistence type="inferred from homology"/>
<dbReference type="NCBIfam" id="TIGR00581">
    <property type="entry name" value="moaC"/>
    <property type="match status" value="1"/>
</dbReference>
<dbReference type="HAMAP" id="MF_01224_B">
    <property type="entry name" value="MoaC_B"/>
    <property type="match status" value="1"/>
</dbReference>
<evidence type="ECO:0000256" key="7">
    <source>
        <dbReference type="HAMAP-Rule" id="MF_01224"/>
    </source>
</evidence>
<name>A0ABV1NEW8_9GAMM</name>
<dbReference type="PANTHER" id="PTHR22960:SF29">
    <property type="entry name" value="CYCLIC PYRANOPTERIN MONOPHOSPHATE SYNTHASE"/>
    <property type="match status" value="1"/>
</dbReference>